<evidence type="ECO:0000256" key="8">
    <source>
        <dbReference type="SAM" id="SignalP"/>
    </source>
</evidence>
<dbReference type="SUPFAM" id="SSF47473">
    <property type="entry name" value="EF-hand"/>
    <property type="match status" value="1"/>
</dbReference>
<dbReference type="OrthoDB" id="449263at2759"/>
<sequence>MRTHLALIPAGLLVGACQAHVSATNLTSLVNLFIGTASGANGGSGGNAFPGAAVPHAMVKVGIDVSTAPRQAGYISDNSSITGISLMHDEGTGGNTNGGYGIFPLFPLRNCSFTACPVGLAARQALRAAGADAARPGYFTTRFINDIKTETTSTRRAGLIKFTYPAADISATNHVVVDLTNDLQRSFEGGDIDVSPSGRVKLGGTFLQSYGTDNYTVYACYDFTAPNSNVPLTAFGTYSSVSASTPTNITITPNNTSLSYPFQPSVSKIQAGALLSFNSSVVTARFGVSFKSADQACANAEEEIPEWDWDAVKSASRNAWEDVLSRVAADPDKEDPNVITLLYSSLYRASLVPANLTNENPYWTSDYPFYDALFCSWDTFRTVHPLLSITSPREWAEIVNAYIDGWRNTGFIPECRANTKAGYVQGGSDGMPILGDFAVKYGSLAKELGVPADDLYQALVDTAENTPPDWYRVGRQNTAWKTFGYIPTAWVDPSGSTGLPTREASRALEYALGDFAVRQAGIALHKSSADIAKYTNRSMNFVNHWDPSVTSDGFSGFMQRRYANGTFAFSPPDACSPIDPVGHSCARGSDNNVGFYESSSWEMSFFAPHSMSTIVKLMGGAETFISRVDHYFAKGYFQAGNEPSFELPWVYHYANRPDLSALRVREIVYKNFNTGIGGIPGNDDSGAMASLLVFHLMGLYPVPSSTQFLIGSPFLSSYTISNNALGTRTTFTVRGFDATTLVSAPPKGSRLFVKRVIVNGEAKGSVCWIDFGDVVGGGEVVIEVDGDAEAAKARGCGEGQGALPDSLETGGTHHTLSEPRTLPLTSSRPAMADQLSEEQISEFKEAFSLFDKDGDGTITTKELGTVMRSLGQNPTEAELQDMINEVDADGNGTIDFPEFLTMMARKMRDTDSEEEIKEAFKVFDKDGNGYISAAELRHVMTNLGEKLSDTEVDEMIREADVDGDGQINYDEFVKMMLSK</sequence>
<evidence type="ECO:0000256" key="3">
    <source>
        <dbReference type="ARBA" id="ARBA00022723"/>
    </source>
</evidence>
<dbReference type="NCBIfam" id="TIGR01180">
    <property type="entry name" value="aman2_put"/>
    <property type="match status" value="1"/>
</dbReference>
<dbReference type="Gene3D" id="1.20.1050.60">
    <property type="entry name" value="alpha-1,2-mannosidase"/>
    <property type="match status" value="1"/>
</dbReference>
<dbReference type="PANTHER" id="PTHR12143:SF25">
    <property type="entry name" value="FAMILY PROTEIN, PUTATIVE (AFU_ORTHOLOGUE AFUA_1G10790)-RELATED"/>
    <property type="match status" value="1"/>
</dbReference>
<name>A0A9P3UR74_LYOSH</name>
<evidence type="ECO:0000256" key="1">
    <source>
        <dbReference type="ARBA" id="ARBA00009763"/>
    </source>
</evidence>
<evidence type="ECO:0000313" key="11">
    <source>
        <dbReference type="Proteomes" id="UP001063166"/>
    </source>
</evidence>
<dbReference type="InterPro" id="IPR018247">
    <property type="entry name" value="EF_Hand_1_Ca_BS"/>
</dbReference>
<dbReference type="PROSITE" id="PS50222">
    <property type="entry name" value="EF_HAND_2"/>
    <property type="match status" value="4"/>
</dbReference>
<feature type="domain" description="EF-hand" evidence="9">
    <location>
        <begin position="838"/>
        <end position="873"/>
    </location>
</feature>
<evidence type="ECO:0000256" key="7">
    <source>
        <dbReference type="SAM" id="MobiDB-lite"/>
    </source>
</evidence>
<dbReference type="PROSITE" id="PS51257">
    <property type="entry name" value="PROKAR_LIPOPROTEIN"/>
    <property type="match status" value="1"/>
</dbReference>
<dbReference type="AlphaFoldDB" id="A0A9P3UR74"/>
<feature type="domain" description="EF-hand" evidence="9">
    <location>
        <begin position="947"/>
        <end position="979"/>
    </location>
</feature>
<dbReference type="CDD" id="cd00051">
    <property type="entry name" value="EFh"/>
    <property type="match status" value="2"/>
</dbReference>
<evidence type="ECO:0000256" key="2">
    <source>
        <dbReference type="ARBA" id="ARBA00020786"/>
    </source>
</evidence>
<evidence type="ECO:0000259" key="9">
    <source>
        <dbReference type="PROSITE" id="PS50222"/>
    </source>
</evidence>
<protein>
    <recommendedName>
        <fullName evidence="2">Calmodulin</fullName>
    </recommendedName>
</protein>
<dbReference type="Pfam" id="PF17678">
    <property type="entry name" value="Glyco_hydro_92N"/>
    <property type="match status" value="1"/>
</dbReference>
<feature type="signal peptide" evidence="8">
    <location>
        <begin position="1"/>
        <end position="19"/>
    </location>
</feature>
<dbReference type="FunFam" id="1.10.238.10:FF:000034">
    <property type="entry name" value="Calmodulin"/>
    <property type="match status" value="1"/>
</dbReference>
<dbReference type="InterPro" id="IPR011992">
    <property type="entry name" value="EF-hand-dom_pair"/>
</dbReference>
<dbReference type="InterPro" id="IPR008928">
    <property type="entry name" value="6-hairpin_glycosidase_sf"/>
</dbReference>
<keyword evidence="4" id="KW-0677">Repeat</keyword>
<feature type="region of interest" description="Disordered" evidence="7">
    <location>
        <begin position="796"/>
        <end position="820"/>
    </location>
</feature>
<organism evidence="10 11">
    <name type="scientific">Lyophyllum shimeji</name>
    <name type="common">Hon-shimeji</name>
    <name type="synonym">Tricholoma shimeji</name>
    <dbReference type="NCBI Taxonomy" id="47721"/>
    <lineage>
        <taxon>Eukaryota</taxon>
        <taxon>Fungi</taxon>
        <taxon>Dikarya</taxon>
        <taxon>Basidiomycota</taxon>
        <taxon>Agaricomycotina</taxon>
        <taxon>Agaricomycetes</taxon>
        <taxon>Agaricomycetidae</taxon>
        <taxon>Agaricales</taxon>
        <taxon>Tricholomatineae</taxon>
        <taxon>Lyophyllaceae</taxon>
        <taxon>Lyophyllum</taxon>
    </lineage>
</organism>
<dbReference type="GO" id="GO:0005634">
    <property type="term" value="C:nucleus"/>
    <property type="evidence" value="ECO:0007669"/>
    <property type="project" value="TreeGrafter"/>
</dbReference>
<dbReference type="Gene3D" id="1.20.1610.10">
    <property type="entry name" value="alpha-1,2-mannosidases domains"/>
    <property type="match status" value="1"/>
</dbReference>
<dbReference type="SMART" id="SM00054">
    <property type="entry name" value="EFh"/>
    <property type="match status" value="4"/>
</dbReference>
<dbReference type="InterPro" id="IPR041371">
    <property type="entry name" value="GH92_N"/>
</dbReference>
<dbReference type="EMBL" id="BRPK01000009">
    <property type="protein sequence ID" value="GLB41005.1"/>
    <property type="molecule type" value="Genomic_DNA"/>
</dbReference>
<dbReference type="Pfam" id="PF13499">
    <property type="entry name" value="EF-hand_7"/>
    <property type="match status" value="2"/>
</dbReference>
<dbReference type="GO" id="GO:0000224">
    <property type="term" value="F:peptide-N4-(N-acetyl-beta-glucosaminyl)asparagine amidase activity"/>
    <property type="evidence" value="ECO:0007669"/>
    <property type="project" value="TreeGrafter"/>
</dbReference>
<dbReference type="SUPFAM" id="SSF48208">
    <property type="entry name" value="Six-hairpin glycosidases"/>
    <property type="match status" value="1"/>
</dbReference>
<dbReference type="GO" id="GO:0030246">
    <property type="term" value="F:carbohydrate binding"/>
    <property type="evidence" value="ECO:0007669"/>
    <property type="project" value="InterPro"/>
</dbReference>
<comment type="similarity">
    <text evidence="1">Belongs to the calmodulin family.</text>
</comment>
<dbReference type="InterPro" id="IPR005887">
    <property type="entry name" value="GH92_a_mannosidase_put"/>
</dbReference>
<dbReference type="Proteomes" id="UP001063166">
    <property type="component" value="Unassembled WGS sequence"/>
</dbReference>
<dbReference type="InterPro" id="IPR012939">
    <property type="entry name" value="Glyco_hydro_92"/>
</dbReference>
<dbReference type="GO" id="GO:0006516">
    <property type="term" value="P:glycoprotein catabolic process"/>
    <property type="evidence" value="ECO:0007669"/>
    <property type="project" value="TreeGrafter"/>
</dbReference>
<dbReference type="GO" id="GO:0005509">
    <property type="term" value="F:calcium ion binding"/>
    <property type="evidence" value="ECO:0007669"/>
    <property type="project" value="InterPro"/>
</dbReference>
<feature type="domain" description="EF-hand" evidence="9">
    <location>
        <begin position="874"/>
        <end position="909"/>
    </location>
</feature>
<proteinExistence type="inferred from homology"/>
<evidence type="ECO:0000256" key="5">
    <source>
        <dbReference type="ARBA" id="ARBA00022837"/>
    </source>
</evidence>
<dbReference type="Gene3D" id="2.70.98.10">
    <property type="match status" value="1"/>
</dbReference>
<dbReference type="InterPro" id="IPR014718">
    <property type="entry name" value="GH-type_carb-bd"/>
</dbReference>
<evidence type="ECO:0000313" key="10">
    <source>
        <dbReference type="EMBL" id="GLB41005.1"/>
    </source>
</evidence>
<accession>A0A9P3UR74</accession>
<gene>
    <name evidence="10" type="ORF">LshimejAT787_0902200</name>
</gene>
<dbReference type="FunFam" id="1.10.238.10:FF:000006">
    <property type="entry name" value="Calmodulin 1"/>
    <property type="match status" value="1"/>
</dbReference>
<keyword evidence="3" id="KW-0479">Metal-binding</keyword>
<feature type="domain" description="EF-hand" evidence="9">
    <location>
        <begin position="911"/>
        <end position="946"/>
    </location>
</feature>
<keyword evidence="11" id="KW-1185">Reference proteome</keyword>
<dbReference type="GO" id="GO:0005975">
    <property type="term" value="P:carbohydrate metabolic process"/>
    <property type="evidence" value="ECO:0007669"/>
    <property type="project" value="InterPro"/>
</dbReference>
<comment type="caution">
    <text evidence="10">The sequence shown here is derived from an EMBL/GenBank/DDBJ whole genome shotgun (WGS) entry which is preliminary data.</text>
</comment>
<reference evidence="10" key="1">
    <citation type="submission" date="2022-07" db="EMBL/GenBank/DDBJ databases">
        <title>The genome of Lyophyllum shimeji provides insight into the initial evolution of ectomycorrhizal fungal genome.</title>
        <authorList>
            <person name="Kobayashi Y."/>
            <person name="Shibata T."/>
            <person name="Hirakawa H."/>
            <person name="Shigenobu S."/>
            <person name="Nishiyama T."/>
            <person name="Yamada A."/>
            <person name="Hasebe M."/>
            <person name="Kawaguchi M."/>
        </authorList>
    </citation>
    <scope>NUCLEOTIDE SEQUENCE</scope>
    <source>
        <strain evidence="10">AT787</strain>
    </source>
</reference>
<dbReference type="PANTHER" id="PTHR12143">
    <property type="entry name" value="PEPTIDE N-GLYCANASE PNGASE -RELATED"/>
    <property type="match status" value="1"/>
</dbReference>
<evidence type="ECO:0000256" key="6">
    <source>
        <dbReference type="ARBA" id="ARBA00022990"/>
    </source>
</evidence>
<keyword evidence="10" id="KW-0378">Hydrolase</keyword>
<evidence type="ECO:0000256" key="4">
    <source>
        <dbReference type="ARBA" id="ARBA00022737"/>
    </source>
</evidence>
<dbReference type="InterPro" id="IPR002048">
    <property type="entry name" value="EF_hand_dom"/>
</dbReference>
<dbReference type="Gene3D" id="3.30.2080.10">
    <property type="entry name" value="GH92 mannosidase domain"/>
    <property type="match status" value="1"/>
</dbReference>
<feature type="chain" id="PRO_5040352406" description="Calmodulin" evidence="8">
    <location>
        <begin position="20"/>
        <end position="979"/>
    </location>
</feature>
<dbReference type="Gene3D" id="1.10.238.10">
    <property type="entry name" value="EF-hand"/>
    <property type="match status" value="3"/>
</dbReference>
<keyword evidence="5" id="KW-0106">Calcium</keyword>
<dbReference type="InterPro" id="IPR050883">
    <property type="entry name" value="PNGase"/>
</dbReference>
<keyword evidence="6" id="KW-0007">Acetylation</keyword>
<keyword evidence="8" id="KW-0732">Signal</keyword>
<dbReference type="PROSITE" id="PS00018">
    <property type="entry name" value="EF_HAND_1"/>
    <property type="match status" value="4"/>
</dbReference>
<dbReference type="GO" id="GO:0005829">
    <property type="term" value="C:cytosol"/>
    <property type="evidence" value="ECO:0007669"/>
    <property type="project" value="TreeGrafter"/>
</dbReference>
<dbReference type="Pfam" id="PF07971">
    <property type="entry name" value="Glyco_hydro_92"/>
    <property type="match status" value="1"/>
</dbReference>